<feature type="domain" description="PAS" evidence="1">
    <location>
        <begin position="254"/>
        <end position="311"/>
    </location>
</feature>
<dbReference type="KEGG" id="hhk:HH1059_15660"/>
<dbReference type="Pfam" id="PF13426">
    <property type="entry name" value="PAS_9"/>
    <property type="match status" value="1"/>
</dbReference>
<dbReference type="InterPro" id="IPR013767">
    <property type="entry name" value="PAS_fold"/>
</dbReference>
<dbReference type="Pfam" id="PF00989">
    <property type="entry name" value="PAS"/>
    <property type="match status" value="1"/>
</dbReference>
<dbReference type="SUPFAM" id="SSF141868">
    <property type="entry name" value="EAL domain-like"/>
    <property type="match status" value="1"/>
</dbReference>
<sequence>MHYSAFQDSINCASGECDWRAAIDAIDPLVFIHDENYRIIDANQAYIERSGLSREELVGLPYWQAYPRLEGPLPSCREGLERALESADADGCKSESVEELKLDSGEVIVSRSFVVRDGDGNYIHSVHLLEDVTESRWLSRENARIAATLRERESQLNQLFANMTEGVLVVDDEGRVAYANPAAAHLFARSSEEVIGEVLGLPVGGPDAQEIDLRTASGEARTVEMRIRDVQWHASPAHLLNLRDVTERKRVEDDLRQAAIVFDEAHEGIVIADADKNVIAVNRAYSDITGYSRQEVEGKPWNFVFSGFHDEATYAAVCDSVDRYGYWTGELWGECRDGSSFAGLVTIRDIRDELDRRTHYLAVFSDISRIKEYQSQLERLMHADPLTGLPNRLLFRDRLEQAVVGMQRSSGVLAVISIDINDLKSINFSMGHVMGDSLLQSLSQRLQEVLRPEDTIARLGGDEFGILCPGLVDVDEAAATAERISEAVRQPFFVSGEELHVYLSIGLSTYPDQNVNAGELLEQASAAMAQAKSEAVTYRFYSQELTEMARERVQLGSELRHALEEDGLTVHYQPQVDLISGRWIGLEALARWPHAERGWVSPGRFIPVAERVGLVVRIGDWVFERACSDARKWLDAGYDFGKLGVNFAAPELASPDLVPKVLDVLERTGLPPRYVEMEITESLFVDPHAETIDSLQELRRQGLSVAIDDFGTGYSALSYLRDLPIDRLKIDRSFVDGLPEESRVTAITRAIIGLGDSLGFEVIAEGVETERQRKTLIEEGCRQGQGYLFSRPCPVEKLDFSAGLGAD</sequence>
<dbReference type="Pfam" id="PF00563">
    <property type="entry name" value="EAL"/>
    <property type="match status" value="1"/>
</dbReference>
<dbReference type="SMART" id="SM00091">
    <property type="entry name" value="PAS"/>
    <property type="match status" value="3"/>
</dbReference>
<reference evidence="5" key="1">
    <citation type="submission" date="2016-02" db="EMBL/GenBank/DDBJ databases">
        <title>Halorhodospira halochloris DSM-1059 complete genome, version 2.</title>
        <authorList>
            <person name="Tsukatani Y."/>
        </authorList>
    </citation>
    <scope>NUCLEOTIDE SEQUENCE</scope>
    <source>
        <strain evidence="5">DSM 1059</strain>
    </source>
</reference>
<dbReference type="PROSITE" id="PS50887">
    <property type="entry name" value="GGDEF"/>
    <property type="match status" value="1"/>
</dbReference>
<dbReference type="CDD" id="cd01949">
    <property type="entry name" value="GGDEF"/>
    <property type="match status" value="1"/>
</dbReference>
<organism evidence="5 6">
    <name type="scientific">Halorhodospira halochloris</name>
    <name type="common">Ectothiorhodospira halochloris</name>
    <dbReference type="NCBI Taxonomy" id="1052"/>
    <lineage>
        <taxon>Bacteria</taxon>
        <taxon>Pseudomonadati</taxon>
        <taxon>Pseudomonadota</taxon>
        <taxon>Gammaproteobacteria</taxon>
        <taxon>Chromatiales</taxon>
        <taxon>Ectothiorhodospiraceae</taxon>
        <taxon>Halorhodospira</taxon>
    </lineage>
</organism>
<dbReference type="InterPro" id="IPR043128">
    <property type="entry name" value="Rev_trsase/Diguanyl_cyclase"/>
</dbReference>
<feature type="domain" description="EAL" evidence="3">
    <location>
        <begin position="552"/>
        <end position="806"/>
    </location>
</feature>
<feature type="domain" description="PAS" evidence="1">
    <location>
        <begin position="15"/>
        <end position="59"/>
    </location>
</feature>
<dbReference type="InterPro" id="IPR035965">
    <property type="entry name" value="PAS-like_dom_sf"/>
</dbReference>
<evidence type="ECO:0000259" key="2">
    <source>
        <dbReference type="PROSITE" id="PS50113"/>
    </source>
</evidence>
<dbReference type="SUPFAM" id="SSF55785">
    <property type="entry name" value="PYP-like sensor domain (PAS domain)"/>
    <property type="match status" value="3"/>
</dbReference>
<feature type="domain" description="GGDEF" evidence="4">
    <location>
        <begin position="411"/>
        <end position="544"/>
    </location>
</feature>
<dbReference type="InterPro" id="IPR000700">
    <property type="entry name" value="PAS-assoc_C"/>
</dbReference>
<dbReference type="InterPro" id="IPR052155">
    <property type="entry name" value="Biofilm_reg_signaling"/>
</dbReference>
<proteinExistence type="predicted"/>
<dbReference type="NCBIfam" id="TIGR00254">
    <property type="entry name" value="GGDEF"/>
    <property type="match status" value="1"/>
</dbReference>
<dbReference type="Gene3D" id="3.30.450.20">
    <property type="entry name" value="PAS domain"/>
    <property type="match status" value="3"/>
</dbReference>
<dbReference type="InterPro" id="IPR000014">
    <property type="entry name" value="PAS"/>
</dbReference>
<evidence type="ECO:0000259" key="3">
    <source>
        <dbReference type="PROSITE" id="PS50883"/>
    </source>
</evidence>
<dbReference type="GO" id="GO:0006355">
    <property type="term" value="P:regulation of DNA-templated transcription"/>
    <property type="evidence" value="ECO:0007669"/>
    <property type="project" value="InterPro"/>
</dbReference>
<dbReference type="PROSITE" id="PS50112">
    <property type="entry name" value="PAS"/>
    <property type="match status" value="3"/>
</dbReference>
<dbReference type="CDD" id="cd01948">
    <property type="entry name" value="EAL"/>
    <property type="match status" value="1"/>
</dbReference>
<dbReference type="PANTHER" id="PTHR44757:SF2">
    <property type="entry name" value="BIOFILM ARCHITECTURE MAINTENANCE PROTEIN MBAA"/>
    <property type="match status" value="1"/>
</dbReference>
<evidence type="ECO:0000259" key="1">
    <source>
        <dbReference type="PROSITE" id="PS50112"/>
    </source>
</evidence>
<dbReference type="SUPFAM" id="SSF55073">
    <property type="entry name" value="Nucleotide cyclase"/>
    <property type="match status" value="1"/>
</dbReference>
<dbReference type="CDD" id="cd00130">
    <property type="entry name" value="PAS"/>
    <property type="match status" value="3"/>
</dbReference>
<dbReference type="RefSeq" id="WP_096409661.1">
    <property type="nucleotide sequence ID" value="NZ_AP017372.2"/>
</dbReference>
<evidence type="ECO:0000313" key="5">
    <source>
        <dbReference type="EMBL" id="BAU58274.1"/>
    </source>
</evidence>
<evidence type="ECO:0000313" key="6">
    <source>
        <dbReference type="Proteomes" id="UP000218890"/>
    </source>
</evidence>
<dbReference type="InterPro" id="IPR035919">
    <property type="entry name" value="EAL_sf"/>
</dbReference>
<dbReference type="NCBIfam" id="TIGR00229">
    <property type="entry name" value="sensory_box"/>
    <property type="match status" value="3"/>
</dbReference>
<dbReference type="Pfam" id="PF08448">
    <property type="entry name" value="PAS_4"/>
    <property type="match status" value="1"/>
</dbReference>
<feature type="domain" description="PAC" evidence="2">
    <location>
        <begin position="327"/>
        <end position="379"/>
    </location>
</feature>
<dbReference type="SMART" id="SM00267">
    <property type="entry name" value="GGDEF"/>
    <property type="match status" value="1"/>
</dbReference>
<dbReference type="Gene3D" id="3.20.20.450">
    <property type="entry name" value="EAL domain"/>
    <property type="match status" value="1"/>
</dbReference>
<gene>
    <name evidence="5" type="ORF">HH1059_15660</name>
</gene>
<dbReference type="SMART" id="SM00052">
    <property type="entry name" value="EAL"/>
    <property type="match status" value="1"/>
</dbReference>
<name>A0A0X8XA50_HALHR</name>
<evidence type="ECO:0000259" key="4">
    <source>
        <dbReference type="PROSITE" id="PS50887"/>
    </source>
</evidence>
<dbReference type="Proteomes" id="UP000218890">
    <property type="component" value="Chromosome"/>
</dbReference>
<dbReference type="PANTHER" id="PTHR44757">
    <property type="entry name" value="DIGUANYLATE CYCLASE DGCP"/>
    <property type="match status" value="1"/>
</dbReference>
<accession>A0A0X8XA50</accession>
<dbReference type="PROSITE" id="PS50113">
    <property type="entry name" value="PAC"/>
    <property type="match status" value="1"/>
</dbReference>
<dbReference type="SMART" id="SM00086">
    <property type="entry name" value="PAC"/>
    <property type="match status" value="2"/>
</dbReference>
<dbReference type="InterPro" id="IPR001633">
    <property type="entry name" value="EAL_dom"/>
</dbReference>
<dbReference type="AlphaFoldDB" id="A0A0X8XA50"/>
<dbReference type="InterPro" id="IPR000160">
    <property type="entry name" value="GGDEF_dom"/>
</dbReference>
<dbReference type="InterPro" id="IPR013656">
    <property type="entry name" value="PAS_4"/>
</dbReference>
<dbReference type="InterPro" id="IPR001610">
    <property type="entry name" value="PAC"/>
</dbReference>
<dbReference type="EMBL" id="AP017372">
    <property type="protein sequence ID" value="BAU58274.1"/>
    <property type="molecule type" value="Genomic_DNA"/>
</dbReference>
<keyword evidence="6" id="KW-1185">Reference proteome</keyword>
<feature type="domain" description="PAS" evidence="1">
    <location>
        <begin position="152"/>
        <end position="197"/>
    </location>
</feature>
<dbReference type="InterPro" id="IPR029787">
    <property type="entry name" value="Nucleotide_cyclase"/>
</dbReference>
<protein>
    <submittedName>
        <fullName evidence="5">Diguanylate cyclase/phosphodiesterase with PAS/PAC sensor</fullName>
    </submittedName>
</protein>
<dbReference type="OrthoDB" id="7053140at2"/>
<dbReference type="PROSITE" id="PS50883">
    <property type="entry name" value="EAL"/>
    <property type="match status" value="1"/>
</dbReference>
<dbReference type="Gene3D" id="3.30.70.270">
    <property type="match status" value="1"/>
</dbReference>
<dbReference type="Pfam" id="PF00990">
    <property type="entry name" value="GGDEF"/>
    <property type="match status" value="1"/>
</dbReference>